<gene>
    <name evidence="2" type="ORF">SAMN05192568_107521</name>
</gene>
<name>A0A1I4URJ5_9HYPH</name>
<dbReference type="RefSeq" id="WP_167367890.1">
    <property type="nucleotide sequence ID" value="NZ_FOTK01000075.1"/>
</dbReference>
<feature type="transmembrane region" description="Helical" evidence="1">
    <location>
        <begin position="17"/>
        <end position="39"/>
    </location>
</feature>
<dbReference type="AlphaFoldDB" id="A0A1I4URJ5"/>
<evidence type="ECO:0000313" key="3">
    <source>
        <dbReference type="Proteomes" id="UP000199048"/>
    </source>
</evidence>
<keyword evidence="3" id="KW-1185">Reference proteome</keyword>
<protein>
    <submittedName>
        <fullName evidence="2">Uncharacterized protein</fullName>
    </submittedName>
</protein>
<evidence type="ECO:0000256" key="1">
    <source>
        <dbReference type="SAM" id="Phobius"/>
    </source>
</evidence>
<dbReference type="EMBL" id="FOTK01000075">
    <property type="protein sequence ID" value="SFM91535.1"/>
    <property type="molecule type" value="Genomic_DNA"/>
</dbReference>
<dbReference type="Proteomes" id="UP000199048">
    <property type="component" value="Unassembled WGS sequence"/>
</dbReference>
<keyword evidence="1" id="KW-1133">Transmembrane helix</keyword>
<evidence type="ECO:0000313" key="2">
    <source>
        <dbReference type="EMBL" id="SFM91535.1"/>
    </source>
</evidence>
<keyword evidence="1" id="KW-0812">Transmembrane</keyword>
<keyword evidence="1" id="KW-0472">Membrane</keyword>
<reference evidence="3" key="1">
    <citation type="submission" date="2016-10" db="EMBL/GenBank/DDBJ databases">
        <authorList>
            <person name="Varghese N."/>
            <person name="Submissions S."/>
        </authorList>
    </citation>
    <scope>NUCLEOTIDE SEQUENCE [LARGE SCALE GENOMIC DNA]</scope>
    <source>
        <strain evidence="3">BL36</strain>
    </source>
</reference>
<accession>A0A1I4URJ5</accession>
<organism evidence="2 3">
    <name type="scientific">Methylobacterium pseudosasicola</name>
    <dbReference type="NCBI Taxonomy" id="582667"/>
    <lineage>
        <taxon>Bacteria</taxon>
        <taxon>Pseudomonadati</taxon>
        <taxon>Pseudomonadota</taxon>
        <taxon>Alphaproteobacteria</taxon>
        <taxon>Hyphomicrobiales</taxon>
        <taxon>Methylobacteriaceae</taxon>
        <taxon>Methylobacterium</taxon>
    </lineage>
</organism>
<proteinExistence type="predicted"/>
<sequence length="53" mass="5438">MLTAVAAHLDHASCTALVLYAALGAITVGLGPFAVANLVDHILVARRISQGVR</sequence>
<dbReference type="STRING" id="582667.SAMN05192568_107521"/>